<evidence type="ECO:0000313" key="1">
    <source>
        <dbReference type="EMBL" id="BAS85830.1"/>
    </source>
</evidence>
<reference evidence="1 2" key="2">
    <citation type="journal article" date="2013" name="Plant Cell Physiol.">
        <title>Rice Annotation Project Database (RAP-DB): an integrative and interactive database for rice genomics.</title>
        <authorList>
            <person name="Sakai H."/>
            <person name="Lee S.S."/>
            <person name="Tanaka T."/>
            <person name="Numa H."/>
            <person name="Kim J."/>
            <person name="Kawahara Y."/>
            <person name="Wakimoto H."/>
            <person name="Yang C.C."/>
            <person name="Iwamoto M."/>
            <person name="Abe T."/>
            <person name="Yamada Y."/>
            <person name="Muto A."/>
            <person name="Inokuchi H."/>
            <person name="Ikemura T."/>
            <person name="Matsumoto T."/>
            <person name="Sasaki T."/>
            <person name="Itoh T."/>
        </authorList>
    </citation>
    <scope>NUCLEOTIDE SEQUENCE [LARGE SCALE GENOMIC DNA]</scope>
    <source>
        <strain evidence="2">cv. Nipponbare</strain>
    </source>
</reference>
<dbReference type="EMBL" id="AP014959">
    <property type="protein sequence ID" value="BAS85830.1"/>
    <property type="molecule type" value="Genomic_DNA"/>
</dbReference>
<evidence type="ECO:0000313" key="2">
    <source>
        <dbReference type="Proteomes" id="UP000059680"/>
    </source>
</evidence>
<feature type="non-terminal residue" evidence="1">
    <location>
        <position position="1"/>
    </location>
</feature>
<reference evidence="1 2" key="3">
    <citation type="journal article" date="2013" name="Rice">
        <title>Improvement of the Oryza sativa Nipponbare reference genome using next generation sequence and optical map data.</title>
        <authorList>
            <person name="Kawahara Y."/>
            <person name="de la Bastide M."/>
            <person name="Hamilton J.P."/>
            <person name="Kanamori H."/>
            <person name="McCombie W.R."/>
            <person name="Ouyang S."/>
            <person name="Schwartz D.C."/>
            <person name="Tanaka T."/>
            <person name="Wu J."/>
            <person name="Zhou S."/>
            <person name="Childs K.L."/>
            <person name="Davidson R.M."/>
            <person name="Lin H."/>
            <person name="Quesada-Ocampo L."/>
            <person name="Vaillancourt B."/>
            <person name="Sakai H."/>
            <person name="Lee S.S."/>
            <person name="Kim J."/>
            <person name="Numa H."/>
            <person name="Itoh T."/>
            <person name="Buell C.R."/>
            <person name="Matsumoto T."/>
        </authorList>
    </citation>
    <scope>NUCLEOTIDE SEQUENCE [LARGE SCALE GENOMIC DNA]</scope>
    <source>
        <strain evidence="2">cv. Nipponbare</strain>
    </source>
</reference>
<proteinExistence type="predicted"/>
<sequence length="165" mass="17793">MISPSLILMMSPGTRMAASSSVQLPFRRTLAFGARRAMSAAAALPALFSSMKLIVELISSSVMIPTKSCQSVLTPPLANAMAMIAAASMTHDSGFHMNPKNLRNLLSSFSSSLFGPKSCRRSCASSEVSPCRQHFKFWNTSSIGMFSFDRLLEDGIEASLVLRHG</sequence>
<dbReference type="Proteomes" id="UP000059680">
    <property type="component" value="Chromosome 3"/>
</dbReference>
<organism evidence="1 2">
    <name type="scientific">Oryza sativa subsp. japonica</name>
    <name type="common">Rice</name>
    <dbReference type="NCBI Taxonomy" id="39947"/>
    <lineage>
        <taxon>Eukaryota</taxon>
        <taxon>Viridiplantae</taxon>
        <taxon>Streptophyta</taxon>
        <taxon>Embryophyta</taxon>
        <taxon>Tracheophyta</taxon>
        <taxon>Spermatophyta</taxon>
        <taxon>Magnoliopsida</taxon>
        <taxon>Liliopsida</taxon>
        <taxon>Poales</taxon>
        <taxon>Poaceae</taxon>
        <taxon>BOP clade</taxon>
        <taxon>Oryzoideae</taxon>
        <taxon>Oryzeae</taxon>
        <taxon>Oryzinae</taxon>
        <taxon>Oryza</taxon>
        <taxon>Oryza sativa</taxon>
    </lineage>
</organism>
<gene>
    <name evidence="1" type="ordered locus">Os03g0689350</name>
    <name evidence="1" type="ORF">OSNPB_030689350</name>
</gene>
<keyword evidence="2" id="KW-1185">Reference proteome</keyword>
<reference evidence="2" key="1">
    <citation type="journal article" date="2005" name="Nature">
        <title>The map-based sequence of the rice genome.</title>
        <authorList>
            <consortium name="International rice genome sequencing project (IRGSP)"/>
            <person name="Matsumoto T."/>
            <person name="Wu J."/>
            <person name="Kanamori H."/>
            <person name="Katayose Y."/>
            <person name="Fujisawa M."/>
            <person name="Namiki N."/>
            <person name="Mizuno H."/>
            <person name="Yamamoto K."/>
            <person name="Antonio B.A."/>
            <person name="Baba T."/>
            <person name="Sakata K."/>
            <person name="Nagamura Y."/>
            <person name="Aoki H."/>
            <person name="Arikawa K."/>
            <person name="Arita K."/>
            <person name="Bito T."/>
            <person name="Chiden Y."/>
            <person name="Fujitsuka N."/>
            <person name="Fukunaka R."/>
            <person name="Hamada M."/>
            <person name="Harada C."/>
            <person name="Hayashi A."/>
            <person name="Hijishita S."/>
            <person name="Honda M."/>
            <person name="Hosokawa S."/>
            <person name="Ichikawa Y."/>
            <person name="Idonuma A."/>
            <person name="Iijima M."/>
            <person name="Ikeda M."/>
            <person name="Ikeno M."/>
            <person name="Ito K."/>
            <person name="Ito S."/>
            <person name="Ito T."/>
            <person name="Ito Y."/>
            <person name="Ito Y."/>
            <person name="Iwabuchi A."/>
            <person name="Kamiya K."/>
            <person name="Karasawa W."/>
            <person name="Kurita K."/>
            <person name="Katagiri S."/>
            <person name="Kikuta A."/>
            <person name="Kobayashi H."/>
            <person name="Kobayashi N."/>
            <person name="Machita K."/>
            <person name="Maehara T."/>
            <person name="Masukawa M."/>
            <person name="Mizubayashi T."/>
            <person name="Mukai Y."/>
            <person name="Nagasaki H."/>
            <person name="Nagata Y."/>
            <person name="Naito S."/>
            <person name="Nakashima M."/>
            <person name="Nakama Y."/>
            <person name="Nakamichi Y."/>
            <person name="Nakamura M."/>
            <person name="Meguro A."/>
            <person name="Negishi M."/>
            <person name="Ohta I."/>
            <person name="Ohta T."/>
            <person name="Okamoto M."/>
            <person name="Ono N."/>
            <person name="Saji S."/>
            <person name="Sakaguchi M."/>
            <person name="Sakai K."/>
            <person name="Shibata M."/>
            <person name="Shimokawa T."/>
            <person name="Song J."/>
            <person name="Takazaki Y."/>
            <person name="Terasawa K."/>
            <person name="Tsugane M."/>
            <person name="Tsuji K."/>
            <person name="Ueda S."/>
            <person name="Waki K."/>
            <person name="Yamagata H."/>
            <person name="Yamamoto M."/>
            <person name="Yamamoto S."/>
            <person name="Yamane H."/>
            <person name="Yoshiki S."/>
            <person name="Yoshihara R."/>
            <person name="Yukawa K."/>
            <person name="Zhong H."/>
            <person name="Yano M."/>
            <person name="Yuan Q."/>
            <person name="Ouyang S."/>
            <person name="Liu J."/>
            <person name="Jones K.M."/>
            <person name="Gansberger K."/>
            <person name="Moffat K."/>
            <person name="Hill J."/>
            <person name="Bera J."/>
            <person name="Fadrosh D."/>
            <person name="Jin S."/>
            <person name="Johri S."/>
            <person name="Kim M."/>
            <person name="Overton L."/>
            <person name="Reardon M."/>
            <person name="Tsitrin T."/>
            <person name="Vuong H."/>
            <person name="Weaver B."/>
            <person name="Ciecko A."/>
            <person name="Tallon L."/>
            <person name="Jackson J."/>
            <person name="Pai G."/>
            <person name="Aken S.V."/>
            <person name="Utterback T."/>
            <person name="Reidmuller S."/>
            <person name="Feldblyum T."/>
            <person name="Hsiao J."/>
            <person name="Zismann V."/>
            <person name="Iobst S."/>
            <person name="de Vazeille A.R."/>
            <person name="Buell C.R."/>
            <person name="Ying K."/>
            <person name="Li Y."/>
            <person name="Lu T."/>
            <person name="Huang Y."/>
            <person name="Zhao Q."/>
            <person name="Feng Q."/>
            <person name="Zhang L."/>
            <person name="Zhu J."/>
            <person name="Weng Q."/>
            <person name="Mu J."/>
            <person name="Lu Y."/>
            <person name="Fan D."/>
            <person name="Liu Y."/>
            <person name="Guan J."/>
            <person name="Zhang Y."/>
            <person name="Yu S."/>
            <person name="Liu X."/>
            <person name="Zhang Y."/>
            <person name="Hong G."/>
            <person name="Han B."/>
            <person name="Choisne N."/>
            <person name="Demange N."/>
            <person name="Orjeda G."/>
            <person name="Samain S."/>
            <person name="Cattolico L."/>
            <person name="Pelletier E."/>
            <person name="Couloux A."/>
            <person name="Segurens B."/>
            <person name="Wincker P."/>
            <person name="D'Hont A."/>
            <person name="Scarpelli C."/>
            <person name="Weissenbach J."/>
            <person name="Salanoubat M."/>
            <person name="Quetier F."/>
            <person name="Yu Y."/>
            <person name="Kim H.R."/>
            <person name="Rambo T."/>
            <person name="Currie J."/>
            <person name="Collura K."/>
            <person name="Luo M."/>
            <person name="Yang T."/>
            <person name="Ammiraju J.S.S."/>
            <person name="Engler F."/>
            <person name="Soderlund C."/>
            <person name="Wing R.A."/>
            <person name="Palmer L.E."/>
            <person name="de la Bastide M."/>
            <person name="Spiegel L."/>
            <person name="Nascimento L."/>
            <person name="Zutavern T."/>
            <person name="O'Shaughnessy A."/>
            <person name="Dike S."/>
            <person name="Dedhia N."/>
            <person name="Preston R."/>
            <person name="Balija V."/>
            <person name="McCombie W.R."/>
            <person name="Chow T."/>
            <person name="Chen H."/>
            <person name="Chung M."/>
            <person name="Chen C."/>
            <person name="Shaw J."/>
            <person name="Wu H."/>
            <person name="Hsiao K."/>
            <person name="Chao Y."/>
            <person name="Chu M."/>
            <person name="Cheng C."/>
            <person name="Hour A."/>
            <person name="Lee P."/>
            <person name="Lin S."/>
            <person name="Lin Y."/>
            <person name="Liou J."/>
            <person name="Liu S."/>
            <person name="Hsing Y."/>
            <person name="Raghuvanshi S."/>
            <person name="Mohanty A."/>
            <person name="Bharti A.K."/>
            <person name="Gaur A."/>
            <person name="Gupta V."/>
            <person name="Kumar D."/>
            <person name="Ravi V."/>
            <person name="Vij S."/>
            <person name="Kapur A."/>
            <person name="Khurana P."/>
            <person name="Khurana P."/>
            <person name="Khurana J.P."/>
            <person name="Tyagi A.K."/>
            <person name="Gaikwad K."/>
            <person name="Singh A."/>
            <person name="Dalal V."/>
            <person name="Srivastava S."/>
            <person name="Dixit A."/>
            <person name="Pal A.K."/>
            <person name="Ghazi I.A."/>
            <person name="Yadav M."/>
            <person name="Pandit A."/>
            <person name="Bhargava A."/>
            <person name="Sureshbabu K."/>
            <person name="Batra K."/>
            <person name="Sharma T.R."/>
            <person name="Mohapatra T."/>
            <person name="Singh N.K."/>
            <person name="Messing J."/>
            <person name="Nelson A.B."/>
            <person name="Fuks G."/>
            <person name="Kavchok S."/>
            <person name="Keizer G."/>
            <person name="Linton E."/>
            <person name="Llaca V."/>
            <person name="Song R."/>
            <person name="Tanyolac B."/>
            <person name="Young S."/>
            <person name="Ho-Il K."/>
            <person name="Hahn J.H."/>
            <person name="Sangsakoo G."/>
            <person name="Vanavichit A."/>
            <person name="de Mattos Luiz.A.T."/>
            <person name="Zimmer P.D."/>
            <person name="Malone G."/>
            <person name="Dellagostin O."/>
            <person name="de Oliveira A.C."/>
            <person name="Bevan M."/>
            <person name="Bancroft I."/>
            <person name="Minx P."/>
            <person name="Cordum H."/>
            <person name="Wilson R."/>
            <person name="Cheng Z."/>
            <person name="Jin W."/>
            <person name="Jiang J."/>
            <person name="Leong S.A."/>
            <person name="Iwama H."/>
            <person name="Gojobori T."/>
            <person name="Itoh T."/>
            <person name="Niimura Y."/>
            <person name="Fujii Y."/>
            <person name="Habara T."/>
            <person name="Sakai H."/>
            <person name="Sato Y."/>
            <person name="Wilson G."/>
            <person name="Kumar K."/>
            <person name="McCouch S."/>
            <person name="Juretic N."/>
            <person name="Hoen D."/>
            <person name="Wright S."/>
            <person name="Bruskiewich R."/>
            <person name="Bureau T."/>
            <person name="Miyao A."/>
            <person name="Hirochika H."/>
            <person name="Nishikawa T."/>
            <person name="Kadowaki K."/>
            <person name="Sugiura M."/>
            <person name="Burr B."/>
            <person name="Sasaki T."/>
        </authorList>
    </citation>
    <scope>NUCLEOTIDE SEQUENCE [LARGE SCALE GENOMIC DNA]</scope>
    <source>
        <strain evidence="2">cv. Nipponbare</strain>
    </source>
</reference>
<protein>
    <submittedName>
        <fullName evidence="1">Os03g0689350 protein</fullName>
    </submittedName>
</protein>
<dbReference type="PaxDb" id="39947-A0A0P0W2F2"/>
<dbReference type="InParanoid" id="A0A0P0W2F2"/>
<dbReference type="AlphaFoldDB" id="A0A0P0W2F2"/>
<accession>A0A0P0W2F2</accession>
<name>A0A0P0W2F2_ORYSJ</name>